<evidence type="ECO:0000313" key="2">
    <source>
        <dbReference type="Proteomes" id="UP000293162"/>
    </source>
</evidence>
<reference evidence="1 2" key="1">
    <citation type="submission" date="2019-02" db="EMBL/GenBank/DDBJ databases">
        <title>Bacterial novel species Emticicia sp. 17J42-9 isolated from soil.</title>
        <authorList>
            <person name="Jung H.-Y."/>
        </authorList>
    </citation>
    <scope>NUCLEOTIDE SEQUENCE [LARGE SCALE GENOMIC DNA]</scope>
    <source>
        <strain evidence="1 2">17J42-9</strain>
    </source>
</reference>
<dbReference type="EMBL" id="SEWF01000102">
    <property type="protein sequence ID" value="RYU91057.1"/>
    <property type="molecule type" value="Genomic_DNA"/>
</dbReference>
<name>A0A4Q5LNV9_9BACT</name>
<dbReference type="AlphaFoldDB" id="A0A4Q5LNV9"/>
<protein>
    <submittedName>
        <fullName evidence="1">Uncharacterized protein</fullName>
    </submittedName>
</protein>
<organism evidence="1 2">
    <name type="scientific">Emticicia agri</name>
    <dbReference type="NCBI Taxonomy" id="2492393"/>
    <lineage>
        <taxon>Bacteria</taxon>
        <taxon>Pseudomonadati</taxon>
        <taxon>Bacteroidota</taxon>
        <taxon>Cytophagia</taxon>
        <taxon>Cytophagales</taxon>
        <taxon>Leadbetterellaceae</taxon>
        <taxon>Emticicia</taxon>
    </lineage>
</organism>
<proteinExistence type="predicted"/>
<sequence length="132" mass="15252">MKKIIIVLEYDDGEFWGWTSSKNNFTLATYATTPDGITANIKDLLQDWIIHEGQERSDWKNANIEDFQFKYQYCMTDSLHTLDDLKIADIAKRTGINNSLMKQYADGLAYVSERRMKKIETAIKELGIASFN</sequence>
<evidence type="ECO:0000313" key="1">
    <source>
        <dbReference type="EMBL" id="RYU91057.1"/>
    </source>
</evidence>
<dbReference type="OrthoDB" id="676274at2"/>
<gene>
    <name evidence="1" type="ORF">EWM59_27045</name>
</gene>
<keyword evidence="2" id="KW-1185">Reference proteome</keyword>
<accession>A0A4Q5LNV9</accession>
<dbReference type="Proteomes" id="UP000293162">
    <property type="component" value="Unassembled WGS sequence"/>
</dbReference>
<dbReference type="RefSeq" id="WP_130024327.1">
    <property type="nucleotide sequence ID" value="NZ_SEWF01000102.1"/>
</dbReference>
<comment type="caution">
    <text evidence="1">The sequence shown here is derived from an EMBL/GenBank/DDBJ whole genome shotgun (WGS) entry which is preliminary data.</text>
</comment>